<evidence type="ECO:0000256" key="5">
    <source>
        <dbReference type="ARBA" id="ARBA00022741"/>
    </source>
</evidence>
<keyword evidence="10" id="KW-0812">Transmembrane</keyword>
<keyword evidence="10" id="KW-1133">Transmembrane helix</keyword>
<evidence type="ECO:0000256" key="8">
    <source>
        <dbReference type="ARBA" id="ARBA00023012"/>
    </source>
</evidence>
<reference evidence="13 14" key="1">
    <citation type="submission" date="2024-06" db="EMBL/GenBank/DDBJ databases">
        <title>The Natural Products Discovery Center: Release of the First 8490 Sequenced Strains for Exploring Actinobacteria Biosynthetic Diversity.</title>
        <authorList>
            <person name="Kalkreuter E."/>
            <person name="Kautsar S.A."/>
            <person name="Yang D."/>
            <person name="Bader C.D."/>
            <person name="Teijaro C.N."/>
            <person name="Fluegel L."/>
            <person name="Davis C.M."/>
            <person name="Simpson J.R."/>
            <person name="Lauterbach L."/>
            <person name="Steele A.D."/>
            <person name="Gui C."/>
            <person name="Meng S."/>
            <person name="Li G."/>
            <person name="Viehrig K."/>
            <person name="Ye F."/>
            <person name="Su P."/>
            <person name="Kiefer A.F."/>
            <person name="Nichols A."/>
            <person name="Cepeda A.J."/>
            <person name="Yan W."/>
            <person name="Fan B."/>
            <person name="Jiang Y."/>
            <person name="Adhikari A."/>
            <person name="Zheng C.-J."/>
            <person name="Schuster L."/>
            <person name="Cowan T.M."/>
            <person name="Smanski M.J."/>
            <person name="Chevrette M.G."/>
            <person name="De Carvalho L.P.S."/>
            <person name="Shen B."/>
        </authorList>
    </citation>
    <scope>NUCLEOTIDE SEQUENCE [LARGE SCALE GENOMIC DNA]</scope>
    <source>
        <strain evidence="13 14">NPDC048946</strain>
    </source>
</reference>
<evidence type="ECO:0000313" key="14">
    <source>
        <dbReference type="Proteomes" id="UP001551482"/>
    </source>
</evidence>
<dbReference type="Gene3D" id="1.20.5.1930">
    <property type="match status" value="1"/>
</dbReference>
<evidence type="ECO:0000256" key="10">
    <source>
        <dbReference type="SAM" id="Phobius"/>
    </source>
</evidence>
<evidence type="ECO:0000313" key="13">
    <source>
        <dbReference type="EMBL" id="MEU8133549.1"/>
    </source>
</evidence>
<evidence type="ECO:0000259" key="11">
    <source>
        <dbReference type="Pfam" id="PF02518"/>
    </source>
</evidence>
<keyword evidence="3" id="KW-0597">Phosphoprotein</keyword>
<dbReference type="SUPFAM" id="SSF55874">
    <property type="entry name" value="ATPase domain of HSP90 chaperone/DNA topoisomerase II/histidine kinase"/>
    <property type="match status" value="1"/>
</dbReference>
<dbReference type="EMBL" id="JBEZFP010000015">
    <property type="protein sequence ID" value="MEU8133549.1"/>
    <property type="molecule type" value="Genomic_DNA"/>
</dbReference>
<feature type="transmembrane region" description="Helical" evidence="10">
    <location>
        <begin position="130"/>
        <end position="147"/>
    </location>
</feature>
<dbReference type="PANTHER" id="PTHR24421:SF10">
    <property type="entry name" value="NITRATE_NITRITE SENSOR PROTEIN NARQ"/>
    <property type="match status" value="1"/>
</dbReference>
<dbReference type="Pfam" id="PF02518">
    <property type="entry name" value="HATPase_c"/>
    <property type="match status" value="1"/>
</dbReference>
<feature type="domain" description="Signal transduction histidine kinase subgroup 3 dimerisation and phosphoacceptor" evidence="12">
    <location>
        <begin position="216"/>
        <end position="281"/>
    </location>
</feature>
<name>A0ABV3DEZ4_9ACTN</name>
<evidence type="ECO:0000256" key="2">
    <source>
        <dbReference type="ARBA" id="ARBA00012438"/>
    </source>
</evidence>
<feature type="region of interest" description="Disordered" evidence="9">
    <location>
        <begin position="366"/>
        <end position="423"/>
    </location>
</feature>
<dbReference type="RefSeq" id="WP_358351208.1">
    <property type="nucleotide sequence ID" value="NZ_JBEZFP010000015.1"/>
</dbReference>
<dbReference type="EC" id="2.7.13.3" evidence="2"/>
<dbReference type="Proteomes" id="UP001551482">
    <property type="component" value="Unassembled WGS sequence"/>
</dbReference>
<dbReference type="InterPro" id="IPR050482">
    <property type="entry name" value="Sensor_HK_TwoCompSys"/>
</dbReference>
<dbReference type="CDD" id="cd16917">
    <property type="entry name" value="HATPase_UhpB-NarQ-NarX-like"/>
    <property type="match status" value="1"/>
</dbReference>
<dbReference type="Pfam" id="PF07730">
    <property type="entry name" value="HisKA_3"/>
    <property type="match status" value="1"/>
</dbReference>
<evidence type="ECO:0000256" key="4">
    <source>
        <dbReference type="ARBA" id="ARBA00022679"/>
    </source>
</evidence>
<feature type="transmembrane region" description="Helical" evidence="10">
    <location>
        <begin position="55"/>
        <end position="77"/>
    </location>
</feature>
<dbReference type="InterPro" id="IPR011712">
    <property type="entry name" value="Sig_transdc_His_kin_sub3_dim/P"/>
</dbReference>
<dbReference type="Gene3D" id="3.30.565.10">
    <property type="entry name" value="Histidine kinase-like ATPase, C-terminal domain"/>
    <property type="match status" value="1"/>
</dbReference>
<dbReference type="PANTHER" id="PTHR24421">
    <property type="entry name" value="NITRATE/NITRITE SENSOR PROTEIN NARX-RELATED"/>
    <property type="match status" value="1"/>
</dbReference>
<feature type="transmembrane region" description="Helical" evidence="10">
    <location>
        <begin position="167"/>
        <end position="188"/>
    </location>
</feature>
<evidence type="ECO:0000256" key="6">
    <source>
        <dbReference type="ARBA" id="ARBA00022777"/>
    </source>
</evidence>
<evidence type="ECO:0000259" key="12">
    <source>
        <dbReference type="Pfam" id="PF07730"/>
    </source>
</evidence>
<comment type="catalytic activity">
    <reaction evidence="1">
        <text>ATP + protein L-histidine = ADP + protein N-phospho-L-histidine.</text>
        <dbReference type="EC" id="2.7.13.3"/>
    </reaction>
</comment>
<keyword evidence="14" id="KW-1185">Reference proteome</keyword>
<dbReference type="InterPro" id="IPR003594">
    <property type="entry name" value="HATPase_dom"/>
</dbReference>
<accession>A0ABV3DEZ4</accession>
<keyword evidence="5" id="KW-0547">Nucleotide-binding</keyword>
<dbReference type="GO" id="GO:0016301">
    <property type="term" value="F:kinase activity"/>
    <property type="evidence" value="ECO:0007669"/>
    <property type="project" value="UniProtKB-KW"/>
</dbReference>
<evidence type="ECO:0000256" key="3">
    <source>
        <dbReference type="ARBA" id="ARBA00022553"/>
    </source>
</evidence>
<evidence type="ECO:0000256" key="7">
    <source>
        <dbReference type="ARBA" id="ARBA00022840"/>
    </source>
</evidence>
<sequence length="423" mass="45818">MHVREIRDSVRSQVARVLRPLVAALWRGTADPWEPRGWPPGLRGKWPFRRISSRTAALGVDVLASLIILATTSTYLIDNVPHYSPNFLILTAAALSVPLILRHWHPLGAWRMSILATLWTADRNWQGDQYVAGGVIVLLVILYTVAVRCERHITIGVAVLTVAPPWVIDQQSGFVAAILVLVALLAGYNVRLRRVGARELEQREEMHREERAVLAERQRIAREMHDVVAHHMSVIAIQAEAAPYRVPDPDPVLAKSFADIRTNALAGLADLRSILGVLREESAAPLTAPQPDLDRIAELVENARGTGTQVTAEVAAPADELPPAVGLAAYRIVQEAVSNALKHAPGAAVHVSVTADRDELRLAVRNERPRATAPASDAPGSGGGHGLPGMRERATSLRGTFTAAPEPDGGFAVHATLPLTEDE</sequence>
<evidence type="ECO:0000256" key="1">
    <source>
        <dbReference type="ARBA" id="ARBA00000085"/>
    </source>
</evidence>
<evidence type="ECO:0000256" key="9">
    <source>
        <dbReference type="SAM" id="MobiDB-lite"/>
    </source>
</evidence>
<feature type="transmembrane region" description="Helical" evidence="10">
    <location>
        <begin position="83"/>
        <end position="101"/>
    </location>
</feature>
<feature type="domain" description="Histidine kinase/HSP90-like ATPase" evidence="11">
    <location>
        <begin position="328"/>
        <end position="420"/>
    </location>
</feature>
<dbReference type="InterPro" id="IPR036890">
    <property type="entry name" value="HATPase_C_sf"/>
</dbReference>
<proteinExistence type="predicted"/>
<comment type="caution">
    <text evidence="13">The sequence shown here is derived from an EMBL/GenBank/DDBJ whole genome shotgun (WGS) entry which is preliminary data.</text>
</comment>
<keyword evidence="8" id="KW-0902">Two-component regulatory system</keyword>
<keyword evidence="7" id="KW-0067">ATP-binding</keyword>
<protein>
    <recommendedName>
        <fullName evidence="2">histidine kinase</fullName>
        <ecNumber evidence="2">2.7.13.3</ecNumber>
    </recommendedName>
</protein>
<keyword evidence="4" id="KW-0808">Transferase</keyword>
<organism evidence="13 14">
    <name type="scientific">Streptodolium elevatio</name>
    <dbReference type="NCBI Taxonomy" id="3157996"/>
    <lineage>
        <taxon>Bacteria</taxon>
        <taxon>Bacillati</taxon>
        <taxon>Actinomycetota</taxon>
        <taxon>Actinomycetes</taxon>
        <taxon>Kitasatosporales</taxon>
        <taxon>Streptomycetaceae</taxon>
        <taxon>Streptodolium</taxon>
    </lineage>
</organism>
<keyword evidence="6 13" id="KW-0418">Kinase</keyword>
<gene>
    <name evidence="13" type="ORF">AB0C36_08590</name>
</gene>
<keyword evidence="10" id="KW-0472">Membrane</keyword>